<evidence type="ECO:0008006" key="3">
    <source>
        <dbReference type="Google" id="ProtNLM"/>
    </source>
</evidence>
<proteinExistence type="predicted"/>
<organism evidence="1 2">
    <name type="scientific">Iocasia fonsfrigidae</name>
    <dbReference type="NCBI Taxonomy" id="2682810"/>
    <lineage>
        <taxon>Bacteria</taxon>
        <taxon>Bacillati</taxon>
        <taxon>Bacillota</taxon>
        <taxon>Clostridia</taxon>
        <taxon>Halanaerobiales</taxon>
        <taxon>Halanaerobiaceae</taxon>
        <taxon>Iocasia</taxon>
    </lineage>
</organism>
<evidence type="ECO:0000313" key="1">
    <source>
        <dbReference type="EMBL" id="QTL99126.1"/>
    </source>
</evidence>
<dbReference type="Proteomes" id="UP000665020">
    <property type="component" value="Chromosome"/>
</dbReference>
<keyword evidence="2" id="KW-1185">Reference proteome</keyword>
<evidence type="ECO:0000313" key="2">
    <source>
        <dbReference type="Proteomes" id="UP000665020"/>
    </source>
</evidence>
<accession>A0A8A7KBE9</accession>
<dbReference type="EMBL" id="CP046640">
    <property type="protein sequence ID" value="QTL99126.1"/>
    <property type="molecule type" value="Genomic_DNA"/>
</dbReference>
<protein>
    <recommendedName>
        <fullName evidence="3">Outer membrane efflux protein</fullName>
    </recommendedName>
</protein>
<reference evidence="1" key="1">
    <citation type="submission" date="2019-12" db="EMBL/GenBank/DDBJ databases">
        <authorList>
            <person name="zhang j."/>
            <person name="sun C.M."/>
        </authorList>
    </citation>
    <scope>NUCLEOTIDE SEQUENCE</scope>
    <source>
        <strain evidence="1">NS-1</strain>
    </source>
</reference>
<dbReference type="AlphaFoldDB" id="A0A8A7KBE9"/>
<dbReference type="RefSeq" id="WP_330165262.1">
    <property type="nucleotide sequence ID" value="NZ_CP046640.1"/>
</dbReference>
<gene>
    <name evidence="1" type="ORF">GM661_14755</name>
</gene>
<name>A0A8A7KBE9_9FIRM</name>
<sequence length="79" mass="9179">MALTKDIWDETQEEYKISKKQYDVGLLTRTEAIQYEVNMMEAEYEYLSAIANYYLAKQVLQQEMNLQSGVLEDGSAESK</sequence>
<dbReference type="Gene3D" id="1.20.1600.10">
    <property type="entry name" value="Outer membrane efflux proteins (OEP)"/>
    <property type="match status" value="1"/>
</dbReference>
<dbReference type="SUPFAM" id="SSF56954">
    <property type="entry name" value="Outer membrane efflux proteins (OEP)"/>
    <property type="match status" value="1"/>
</dbReference>
<dbReference type="GO" id="GO:0015562">
    <property type="term" value="F:efflux transmembrane transporter activity"/>
    <property type="evidence" value="ECO:0007669"/>
    <property type="project" value="InterPro"/>
</dbReference>
<dbReference type="KEGG" id="ifn:GM661_14755"/>